<dbReference type="InterPro" id="IPR042178">
    <property type="entry name" value="Serpin_sf_1"/>
</dbReference>
<evidence type="ECO:0000256" key="2">
    <source>
        <dbReference type="RuleBase" id="RU000411"/>
    </source>
</evidence>
<evidence type="ECO:0000313" key="5">
    <source>
        <dbReference type="Proteomes" id="UP000011083"/>
    </source>
</evidence>
<dbReference type="Proteomes" id="UP000011083">
    <property type="component" value="Unassembled WGS sequence"/>
</dbReference>
<dbReference type="InterPro" id="IPR023796">
    <property type="entry name" value="Serpin_dom"/>
</dbReference>
<dbReference type="KEGG" id="acan:ACA1_251780"/>
<feature type="domain" description="Serpin" evidence="3">
    <location>
        <begin position="11"/>
        <end position="384"/>
    </location>
</feature>
<comment type="similarity">
    <text evidence="1 2">Belongs to the serpin family.</text>
</comment>
<dbReference type="InterPro" id="IPR023795">
    <property type="entry name" value="Serpin_CS"/>
</dbReference>
<dbReference type="GO" id="GO:0005615">
    <property type="term" value="C:extracellular space"/>
    <property type="evidence" value="ECO:0007669"/>
    <property type="project" value="InterPro"/>
</dbReference>
<dbReference type="GO" id="GO:0004867">
    <property type="term" value="F:serine-type endopeptidase inhibitor activity"/>
    <property type="evidence" value="ECO:0007669"/>
    <property type="project" value="InterPro"/>
</dbReference>
<dbReference type="Pfam" id="PF00079">
    <property type="entry name" value="Serpin"/>
    <property type="match status" value="1"/>
</dbReference>
<dbReference type="InterPro" id="IPR036186">
    <property type="entry name" value="Serpin_sf"/>
</dbReference>
<organism evidence="4 5">
    <name type="scientific">Acanthamoeba castellanii (strain ATCC 30010 / Neff)</name>
    <dbReference type="NCBI Taxonomy" id="1257118"/>
    <lineage>
        <taxon>Eukaryota</taxon>
        <taxon>Amoebozoa</taxon>
        <taxon>Discosea</taxon>
        <taxon>Longamoebia</taxon>
        <taxon>Centramoebida</taxon>
        <taxon>Acanthamoebidae</taxon>
        <taxon>Acanthamoeba</taxon>
    </lineage>
</organism>
<dbReference type="OrthoDB" id="671595at2759"/>
<dbReference type="OMA" id="RHIDELY"/>
<dbReference type="GeneID" id="14923215"/>
<accession>L8H9T5</accession>
<dbReference type="Gene3D" id="2.30.39.10">
    <property type="entry name" value="Alpha-1-antitrypsin, domain 1"/>
    <property type="match status" value="1"/>
</dbReference>
<dbReference type="AlphaFoldDB" id="L8H9T5"/>
<evidence type="ECO:0000313" key="4">
    <source>
        <dbReference type="EMBL" id="ELR22284.1"/>
    </source>
</evidence>
<dbReference type="PANTHER" id="PTHR11461:SF211">
    <property type="entry name" value="GH10112P-RELATED"/>
    <property type="match status" value="1"/>
</dbReference>
<dbReference type="Gene3D" id="3.30.497.10">
    <property type="entry name" value="Antithrombin, subunit I, domain 2"/>
    <property type="match status" value="1"/>
</dbReference>
<name>L8H9T5_ACACF</name>
<proteinExistence type="inferred from homology"/>
<evidence type="ECO:0000256" key="1">
    <source>
        <dbReference type="ARBA" id="ARBA00009500"/>
    </source>
</evidence>
<dbReference type="SMART" id="SM00093">
    <property type="entry name" value="SERPIN"/>
    <property type="match status" value="1"/>
</dbReference>
<protein>
    <submittedName>
        <fullName evidence="4">Serpin (Serine proteinase inhibitor) superfamily protein</fullName>
    </submittedName>
</protein>
<dbReference type="EMBL" id="KB007885">
    <property type="protein sequence ID" value="ELR22284.1"/>
    <property type="molecule type" value="Genomic_DNA"/>
</dbReference>
<sequence>MEATTSAAGCMLATKLASKLDDDKNALISPLGVQLALALILAGSAAGENANQLLSAMGFSSELGREQVLSAMKTLVADIKHSEKAALVLENKMWVDTTLPLDPAFTARLGGLASDACAVNFAEIDREQVALSAFLTKINRPRDPPRAFTDTNGLAVINGAWFKGVWENAFPRENTRASPFHRLGGVDDDISSDVQMMRHESMSIAHGTFEHHTMVSLPHENSLLRLLVLLPHVNSSEALAAVRASLIGLPEQYKALVSGRRQWVELQLPKFQVSVEQELSPVLKSIGVVEPFAQESADFTGIIAQDASADPERSLLHMGKVIHKAILTVDEAGINNDVNDASGDSKPQFSLPPALRFVADRPFVFVLFHAQFHCPIFVGQVVQPM</sequence>
<dbReference type="STRING" id="1257118.L8H9T5"/>
<dbReference type="InterPro" id="IPR000215">
    <property type="entry name" value="Serpin_fam"/>
</dbReference>
<dbReference type="SUPFAM" id="SSF56574">
    <property type="entry name" value="Serpins"/>
    <property type="match status" value="1"/>
</dbReference>
<dbReference type="PROSITE" id="PS00284">
    <property type="entry name" value="SERPIN"/>
    <property type="match status" value="1"/>
</dbReference>
<keyword evidence="5" id="KW-1185">Reference proteome</keyword>
<evidence type="ECO:0000259" key="3">
    <source>
        <dbReference type="SMART" id="SM00093"/>
    </source>
</evidence>
<dbReference type="CDD" id="cd00172">
    <property type="entry name" value="serpin"/>
    <property type="match status" value="1"/>
</dbReference>
<dbReference type="InterPro" id="IPR042185">
    <property type="entry name" value="Serpin_sf_2"/>
</dbReference>
<dbReference type="VEuPathDB" id="AmoebaDB:ACA1_251780"/>
<dbReference type="RefSeq" id="XP_004367540.1">
    <property type="nucleotide sequence ID" value="XM_004367483.1"/>
</dbReference>
<dbReference type="PANTHER" id="PTHR11461">
    <property type="entry name" value="SERINE PROTEASE INHIBITOR, SERPIN"/>
    <property type="match status" value="1"/>
</dbReference>
<reference evidence="4 5" key="1">
    <citation type="journal article" date="2013" name="Genome Biol.">
        <title>Genome of Acanthamoeba castellanii highlights extensive lateral gene transfer and early evolution of tyrosine kinase signaling.</title>
        <authorList>
            <person name="Clarke M."/>
            <person name="Lohan A.J."/>
            <person name="Liu B."/>
            <person name="Lagkouvardos I."/>
            <person name="Roy S."/>
            <person name="Zafar N."/>
            <person name="Bertelli C."/>
            <person name="Schilde C."/>
            <person name="Kianianmomeni A."/>
            <person name="Burglin T.R."/>
            <person name="Frech C."/>
            <person name="Turcotte B."/>
            <person name="Kopec K.O."/>
            <person name="Synnott J.M."/>
            <person name="Choo C."/>
            <person name="Paponov I."/>
            <person name="Finkler A."/>
            <person name="Soon Heng Tan C."/>
            <person name="Hutchins A.P."/>
            <person name="Weinmeier T."/>
            <person name="Rattei T."/>
            <person name="Chu J.S."/>
            <person name="Gimenez G."/>
            <person name="Irimia M."/>
            <person name="Rigden D.J."/>
            <person name="Fitzpatrick D.A."/>
            <person name="Lorenzo-Morales J."/>
            <person name="Bateman A."/>
            <person name="Chiu C.H."/>
            <person name="Tang P."/>
            <person name="Hegemann P."/>
            <person name="Fromm H."/>
            <person name="Raoult D."/>
            <person name="Greub G."/>
            <person name="Miranda-Saavedra D."/>
            <person name="Chen N."/>
            <person name="Nash P."/>
            <person name="Ginger M.L."/>
            <person name="Horn M."/>
            <person name="Schaap P."/>
            <person name="Caler L."/>
            <person name="Loftus B."/>
        </authorList>
    </citation>
    <scope>NUCLEOTIDE SEQUENCE [LARGE SCALE GENOMIC DNA]</scope>
    <source>
        <strain evidence="4 5">Neff</strain>
    </source>
</reference>
<gene>
    <name evidence="4" type="ORF">ACA1_251780</name>
</gene>